<dbReference type="AlphaFoldDB" id="A0A426Y8M1"/>
<name>A0A426Y8M1_ENSVE</name>
<feature type="non-terminal residue" evidence="1">
    <location>
        <position position="1"/>
    </location>
</feature>
<evidence type="ECO:0000313" key="1">
    <source>
        <dbReference type="EMBL" id="RRT48081.1"/>
    </source>
</evidence>
<proteinExistence type="predicted"/>
<protein>
    <submittedName>
        <fullName evidence="1">Uncharacterized protein</fullName>
    </submittedName>
</protein>
<sequence>LPRLRAPSTHIWVKSVGAGKASRDLSTIPFTISGKGIKLSHKHHSIKGHKQQNWHIS</sequence>
<gene>
    <name evidence="1" type="ORF">B296_00012189</name>
</gene>
<dbReference type="EMBL" id="AMZH03014175">
    <property type="protein sequence ID" value="RRT48081.1"/>
    <property type="molecule type" value="Genomic_DNA"/>
</dbReference>
<comment type="caution">
    <text evidence="1">The sequence shown here is derived from an EMBL/GenBank/DDBJ whole genome shotgun (WGS) entry which is preliminary data.</text>
</comment>
<organism evidence="1 2">
    <name type="scientific">Ensete ventricosum</name>
    <name type="common">Abyssinian banana</name>
    <name type="synonym">Musa ensete</name>
    <dbReference type="NCBI Taxonomy" id="4639"/>
    <lineage>
        <taxon>Eukaryota</taxon>
        <taxon>Viridiplantae</taxon>
        <taxon>Streptophyta</taxon>
        <taxon>Embryophyta</taxon>
        <taxon>Tracheophyta</taxon>
        <taxon>Spermatophyta</taxon>
        <taxon>Magnoliopsida</taxon>
        <taxon>Liliopsida</taxon>
        <taxon>Zingiberales</taxon>
        <taxon>Musaceae</taxon>
        <taxon>Ensete</taxon>
    </lineage>
</organism>
<dbReference type="Proteomes" id="UP000287651">
    <property type="component" value="Unassembled WGS sequence"/>
</dbReference>
<reference evidence="1 2" key="1">
    <citation type="journal article" date="2014" name="Agronomy (Basel)">
        <title>A Draft Genome Sequence for Ensete ventricosum, the Drought-Tolerant Tree Against Hunger.</title>
        <authorList>
            <person name="Harrison J."/>
            <person name="Moore K.A."/>
            <person name="Paszkiewicz K."/>
            <person name="Jones T."/>
            <person name="Grant M."/>
            <person name="Ambacheew D."/>
            <person name="Muzemil S."/>
            <person name="Studholme D.J."/>
        </authorList>
    </citation>
    <scope>NUCLEOTIDE SEQUENCE [LARGE SCALE GENOMIC DNA]</scope>
</reference>
<accession>A0A426Y8M1</accession>
<evidence type="ECO:0000313" key="2">
    <source>
        <dbReference type="Proteomes" id="UP000287651"/>
    </source>
</evidence>